<protein>
    <recommendedName>
        <fullName evidence="1">Heterokaryon incompatibility domain-containing protein</fullName>
    </recommendedName>
</protein>
<dbReference type="InterPro" id="IPR010730">
    <property type="entry name" value="HET"/>
</dbReference>
<evidence type="ECO:0000313" key="3">
    <source>
        <dbReference type="Proteomes" id="UP001338125"/>
    </source>
</evidence>
<dbReference type="EMBL" id="JAVFKD010000001">
    <property type="protein sequence ID" value="KAK5998586.1"/>
    <property type="molecule type" value="Genomic_DNA"/>
</dbReference>
<name>A0ABR0T3M5_9HYPO</name>
<evidence type="ECO:0000259" key="1">
    <source>
        <dbReference type="Pfam" id="PF06985"/>
    </source>
</evidence>
<sequence length="579" mass="64213">MEGKRELSSPQISHQSPGQKILRYNLSKLAQAQINLSATATPERYRLINCVNYISHYALSIHEFTDIKLVSYIAISYIWKGNISSPDESDEARNMTFTVVGGEDGDPVSISVLHDACKVALLEGIEWLWLDCLCIIQTDCTDKSWQIKHMYDIYRYYRISVVLPGGLSRLVPIDEETKWITRAWTLQEAEWEGGIQGEVGEVSCGVSAIVLLHQLLKACHYSQALTWTPDDGSGERDDLSPCVLGDYGNAGVGAPLWALAATDPEERAMALWQSSMLRASSRPVDMVFSIMGFFGVTVEPRQFDSQDRIGATIALAQGIPRKGGKPVWLGLSLDIRPSPFLSSFADFPVTDVTGNVRWAQRRGPLQPNVSDSIYDIEWLNEEIDDGTESQAEDVASVSLPQYWLTDLPPATMDNDGYLIISSKAARIVPTGQIFGRRRTNLMKNNDYITLELADAAPDNVTRVVGTDGRVWDIIPDSTGPGVPSNDVELDPVTAYMVVVGVSKKFPLDPVYQPDPRPVGGILLDEMSTIRACAVEEHRPGKFHRSSTFLLEAGRFQNILDQWPVISISIGRPEEYESKN</sequence>
<evidence type="ECO:0000313" key="2">
    <source>
        <dbReference type="EMBL" id="KAK5998586.1"/>
    </source>
</evidence>
<comment type="caution">
    <text evidence="2">The sequence shown here is derived from an EMBL/GenBank/DDBJ whole genome shotgun (WGS) entry which is preliminary data.</text>
</comment>
<feature type="domain" description="Heterokaryon incompatibility" evidence="1">
    <location>
        <begin position="72"/>
        <end position="162"/>
    </location>
</feature>
<reference evidence="2 3" key="1">
    <citation type="submission" date="2024-01" db="EMBL/GenBank/DDBJ databases">
        <title>Complete genome of Cladobotryum mycophilum ATHUM6906.</title>
        <authorList>
            <person name="Christinaki A.C."/>
            <person name="Myridakis A.I."/>
            <person name="Kouvelis V.N."/>
        </authorList>
    </citation>
    <scope>NUCLEOTIDE SEQUENCE [LARGE SCALE GENOMIC DNA]</scope>
    <source>
        <strain evidence="2 3">ATHUM6906</strain>
    </source>
</reference>
<dbReference type="PANTHER" id="PTHR33112">
    <property type="entry name" value="DOMAIN PROTEIN, PUTATIVE-RELATED"/>
    <property type="match status" value="1"/>
</dbReference>
<keyword evidence="3" id="KW-1185">Reference proteome</keyword>
<gene>
    <name evidence="2" type="ORF">PT974_00967</name>
</gene>
<dbReference type="Pfam" id="PF06985">
    <property type="entry name" value="HET"/>
    <property type="match status" value="1"/>
</dbReference>
<dbReference type="Proteomes" id="UP001338125">
    <property type="component" value="Unassembled WGS sequence"/>
</dbReference>
<accession>A0ABR0T3M5</accession>
<organism evidence="2 3">
    <name type="scientific">Cladobotryum mycophilum</name>
    <dbReference type="NCBI Taxonomy" id="491253"/>
    <lineage>
        <taxon>Eukaryota</taxon>
        <taxon>Fungi</taxon>
        <taxon>Dikarya</taxon>
        <taxon>Ascomycota</taxon>
        <taxon>Pezizomycotina</taxon>
        <taxon>Sordariomycetes</taxon>
        <taxon>Hypocreomycetidae</taxon>
        <taxon>Hypocreales</taxon>
        <taxon>Hypocreaceae</taxon>
        <taxon>Cladobotryum</taxon>
    </lineage>
</organism>
<dbReference type="PANTHER" id="PTHR33112:SF14">
    <property type="entry name" value="HETEROKARYON INCOMPATIBILITY DOMAIN-CONTAINING PROTEIN"/>
    <property type="match status" value="1"/>
</dbReference>
<proteinExistence type="predicted"/>